<dbReference type="PANTHER" id="PTHR48098:SF1">
    <property type="entry name" value="DIACYLGLYCEROL ACYLTRANSFERASE_MYCOLYLTRANSFERASE AG85A"/>
    <property type="match status" value="1"/>
</dbReference>
<dbReference type="AlphaFoldDB" id="A0A081QQ50"/>
<name>A0A081QQ50_STRMT</name>
<sequence length="319" mass="35641">MKRTLISTLTALLLVVLGTILYLNFESNEANNSTELISQNVSSSSRTNSLSKEQGSRIDGMTYTTTYDGKEYNKEALVYVPDSYVTGKPMNILYLMHGSGMSAEQVAADVKPLLDNWIANGDIRPLLVVFPTYYPDRSFVVSNYSADYPLNHYFAETEVLEVMKTVESQYTTFAETADETGFTASRSHRAFGGYSMGGITTWDVLLEQSDKFFYYMPMAGDSWIGQVTGRNSDEAIAEILVSGLRENNYAQNDFQIIAMVGGSDGTKYSMIPQIEALRSNHSDLITADNLIYWENNGGGHNQESFELEIQHGLTYLFQE</sequence>
<accession>A0A081QQ50</accession>
<evidence type="ECO:0000313" key="1">
    <source>
        <dbReference type="EMBL" id="KEQ45073.1"/>
    </source>
</evidence>
<organism evidence="1 2">
    <name type="scientific">Streptococcus mitis</name>
    <dbReference type="NCBI Taxonomy" id="28037"/>
    <lineage>
        <taxon>Bacteria</taxon>
        <taxon>Bacillati</taxon>
        <taxon>Bacillota</taxon>
        <taxon>Bacilli</taxon>
        <taxon>Lactobacillales</taxon>
        <taxon>Streptococcaceae</taxon>
        <taxon>Streptococcus</taxon>
        <taxon>Streptococcus mitis group</taxon>
    </lineage>
</organism>
<evidence type="ECO:0008006" key="3">
    <source>
        <dbReference type="Google" id="ProtNLM"/>
    </source>
</evidence>
<dbReference type="SUPFAM" id="SSF53474">
    <property type="entry name" value="alpha/beta-Hydrolases"/>
    <property type="match status" value="1"/>
</dbReference>
<dbReference type="PANTHER" id="PTHR48098">
    <property type="entry name" value="ENTEROCHELIN ESTERASE-RELATED"/>
    <property type="match status" value="1"/>
</dbReference>
<protein>
    <recommendedName>
        <fullName evidence="3">Endo-1,4-beta-xylanase</fullName>
    </recommendedName>
</protein>
<dbReference type="Proteomes" id="UP000028089">
    <property type="component" value="Unassembled WGS sequence"/>
</dbReference>
<comment type="caution">
    <text evidence="1">The sequence shown here is derived from an EMBL/GenBank/DDBJ whole genome shotgun (WGS) entry which is preliminary data.</text>
</comment>
<dbReference type="GO" id="GO:0016747">
    <property type="term" value="F:acyltransferase activity, transferring groups other than amino-acyl groups"/>
    <property type="evidence" value="ECO:0007669"/>
    <property type="project" value="TreeGrafter"/>
</dbReference>
<dbReference type="Gene3D" id="3.40.50.1820">
    <property type="entry name" value="alpha/beta hydrolase"/>
    <property type="match status" value="1"/>
</dbReference>
<dbReference type="InterPro" id="IPR050583">
    <property type="entry name" value="Mycobacterial_A85_antigen"/>
</dbReference>
<dbReference type="InterPro" id="IPR029058">
    <property type="entry name" value="AB_hydrolase_fold"/>
</dbReference>
<proteinExistence type="predicted"/>
<dbReference type="PATRIC" id="fig|28037.93.peg.1124"/>
<reference evidence="1 2" key="1">
    <citation type="submission" date="2014-05" db="EMBL/GenBank/DDBJ databases">
        <authorList>
            <person name="Daugherty S.C."/>
            <person name="Tallon L.J."/>
            <person name="Sadzewicz L."/>
            <person name="Kilian M."/>
            <person name="Tettelin H."/>
        </authorList>
    </citation>
    <scope>NUCLEOTIDE SEQUENCE [LARGE SCALE GENOMIC DNA]</scope>
    <source>
        <strain evidence="1 2">SK578</strain>
    </source>
</reference>
<dbReference type="EMBL" id="JPFY01000013">
    <property type="protein sequence ID" value="KEQ45073.1"/>
    <property type="molecule type" value="Genomic_DNA"/>
</dbReference>
<dbReference type="RefSeq" id="WP_042751161.1">
    <property type="nucleotide sequence ID" value="NZ_JPFY01000013.1"/>
</dbReference>
<evidence type="ECO:0000313" key="2">
    <source>
        <dbReference type="Proteomes" id="UP000028089"/>
    </source>
</evidence>
<gene>
    <name evidence="1" type="ORF">SK578_1170</name>
</gene>